<protein>
    <submittedName>
        <fullName evidence="1">Flagellar hook-associated protein 3 FlgL</fullName>
    </submittedName>
</protein>
<name>A0A368YRJ1_9RHOB</name>
<dbReference type="Proteomes" id="UP000253345">
    <property type="component" value="Unassembled WGS sequence"/>
</dbReference>
<evidence type="ECO:0000313" key="2">
    <source>
        <dbReference type="Proteomes" id="UP000253345"/>
    </source>
</evidence>
<comment type="caution">
    <text evidence="1">The sequence shown here is derived from an EMBL/GenBank/DDBJ whole genome shotgun (WGS) entry which is preliminary data.</text>
</comment>
<organism evidence="1 2">
    <name type="scientific">Paracoccus lutimaris</name>
    <dbReference type="NCBI Taxonomy" id="1490030"/>
    <lineage>
        <taxon>Bacteria</taxon>
        <taxon>Pseudomonadati</taxon>
        <taxon>Pseudomonadota</taxon>
        <taxon>Alphaproteobacteria</taxon>
        <taxon>Rhodobacterales</taxon>
        <taxon>Paracoccaceae</taxon>
        <taxon>Paracoccus</taxon>
    </lineage>
</organism>
<evidence type="ECO:0000313" key="1">
    <source>
        <dbReference type="EMBL" id="RCW82813.1"/>
    </source>
</evidence>
<proteinExistence type="predicted"/>
<dbReference type="Gene3D" id="1.20.1330.10">
    <property type="entry name" value="f41 fragment of flagellin, N-terminal domain"/>
    <property type="match status" value="1"/>
</dbReference>
<accession>A0A368YRJ1</accession>
<reference evidence="1 2" key="1">
    <citation type="submission" date="2018-07" db="EMBL/GenBank/DDBJ databases">
        <title>Genomic Encyclopedia of Type Strains, Phase III (KMG-III): the genomes of soil and plant-associated and newly described type strains.</title>
        <authorList>
            <person name="Whitman W."/>
        </authorList>
    </citation>
    <scope>NUCLEOTIDE SEQUENCE [LARGE SCALE GENOMIC DNA]</scope>
    <source>
        <strain evidence="1 2">CECT 8525</strain>
    </source>
</reference>
<keyword evidence="1" id="KW-0282">Flagellum</keyword>
<keyword evidence="1" id="KW-0969">Cilium</keyword>
<keyword evidence="1" id="KW-0966">Cell projection</keyword>
<dbReference type="SUPFAM" id="SSF64518">
    <property type="entry name" value="Phase 1 flagellin"/>
    <property type="match status" value="1"/>
</dbReference>
<sequence length="338" mass="36429">MTSFNSVGDQSRSYQLRLSQYLLKSKLDALTKEVATGIKNDIPLALNGDLSRISHIESRLTILATYQQNASEAKTMFEGLQVALGRVQTSVNSLGPSVLSEASMSPDSILRMRASQISEDFRSIFISLNTNVAGRYIFSGSRTDTAPLGSFDDMVTELNMAVSGATTADDIVTQIENWFDAPEGSGGFTDTIYRGNDSGNAQISISNERTVGTKLTANSQELRNTMKGMAILTYVAEFGAGLDSATVRELFTASGEKLISADTDLTIARSMIGLQETATAQTQTQNAAEGTSLSIARSTLISADPYETATALQETEASIQNLYKLTARLSRLKLTDYL</sequence>
<gene>
    <name evidence="1" type="ORF">DFP89_11117</name>
</gene>
<dbReference type="RefSeq" id="WP_114349497.1">
    <property type="nucleotide sequence ID" value="NZ_QPJL01000011.1"/>
</dbReference>
<dbReference type="EMBL" id="QPJL01000011">
    <property type="protein sequence ID" value="RCW82813.1"/>
    <property type="molecule type" value="Genomic_DNA"/>
</dbReference>
<dbReference type="AlphaFoldDB" id="A0A368YRJ1"/>
<dbReference type="OrthoDB" id="7312911at2"/>
<keyword evidence="2" id="KW-1185">Reference proteome</keyword>